<dbReference type="InterPro" id="IPR000189">
    <property type="entry name" value="Transglyc_AS"/>
</dbReference>
<evidence type="ECO:0000313" key="3">
    <source>
        <dbReference type="EMBL" id="EYF05035.1"/>
    </source>
</evidence>
<dbReference type="eggNOG" id="COG0741">
    <property type="taxonomic scope" value="Bacteria"/>
</dbReference>
<dbReference type="Proteomes" id="UP000019678">
    <property type="component" value="Unassembled WGS sequence"/>
</dbReference>
<feature type="domain" description="Transglycosylase SLT" evidence="2">
    <location>
        <begin position="106"/>
        <end position="201"/>
    </location>
</feature>
<evidence type="ECO:0000313" key="4">
    <source>
        <dbReference type="Proteomes" id="UP000019678"/>
    </source>
</evidence>
<dbReference type="GO" id="GO:0016020">
    <property type="term" value="C:membrane"/>
    <property type="evidence" value="ECO:0007669"/>
    <property type="project" value="InterPro"/>
</dbReference>
<comment type="caution">
    <text evidence="3">The sequence shown here is derived from an EMBL/GenBank/DDBJ whole genome shotgun (WGS) entry which is preliminary data.</text>
</comment>
<dbReference type="AlphaFoldDB" id="A0A017T8D5"/>
<protein>
    <submittedName>
        <fullName evidence="3">Lytic transglycosylase</fullName>
    </submittedName>
</protein>
<dbReference type="InterPro" id="IPR023346">
    <property type="entry name" value="Lysozyme-like_dom_sf"/>
</dbReference>
<evidence type="ECO:0000259" key="2">
    <source>
        <dbReference type="Pfam" id="PF01464"/>
    </source>
</evidence>
<comment type="similarity">
    <text evidence="1">Belongs to the transglycosylase Slt family.</text>
</comment>
<dbReference type="Pfam" id="PF01464">
    <property type="entry name" value="SLT"/>
    <property type="match status" value="1"/>
</dbReference>
<reference evidence="3 4" key="1">
    <citation type="submission" date="2013-05" db="EMBL/GenBank/DDBJ databases">
        <title>Genome assembly of Chondromyces apiculatus DSM 436.</title>
        <authorList>
            <person name="Sharma G."/>
            <person name="Khatri I."/>
            <person name="Kaur C."/>
            <person name="Mayilraj S."/>
            <person name="Subramanian S."/>
        </authorList>
    </citation>
    <scope>NUCLEOTIDE SEQUENCE [LARGE SCALE GENOMIC DNA]</scope>
    <source>
        <strain evidence="3 4">DSM 436</strain>
    </source>
</reference>
<dbReference type="EMBL" id="ASRX01000027">
    <property type="protein sequence ID" value="EYF05035.1"/>
    <property type="molecule type" value="Genomic_DNA"/>
</dbReference>
<gene>
    <name evidence="3" type="ORF">CAP_3625</name>
</gene>
<proteinExistence type="inferred from homology"/>
<sequence length="239" mass="24147">MAAGSGLVGSAVLLGEGHAAAEVVRYVDREGKVHEVTVTAEASASEASASEAPAGQAAPATQAAAAAQAAWSAGRGGAAPATTLATTGASSPGAGTMDGFPYAAPVREAAKLYSLPVELILAVMQVESGFDARAVSRAGAQGLMQLMPATAVEVGVRDPFDPRQNVLGGARYLRILLNAHDGSVTLALAAYHAGAGAVERHGGVPPYPETQRYVVSVRRLYHWYKASGTAVGAGTIRAK</sequence>
<dbReference type="SUPFAM" id="SSF53955">
    <property type="entry name" value="Lysozyme-like"/>
    <property type="match status" value="1"/>
</dbReference>
<accession>A0A017T8D5</accession>
<dbReference type="Gene3D" id="1.10.530.10">
    <property type="match status" value="1"/>
</dbReference>
<dbReference type="RefSeq" id="WP_044242925.1">
    <property type="nucleotide sequence ID" value="NZ_ASRX01000027.1"/>
</dbReference>
<dbReference type="CDD" id="cd00254">
    <property type="entry name" value="LT-like"/>
    <property type="match status" value="1"/>
</dbReference>
<dbReference type="GO" id="GO:0000270">
    <property type="term" value="P:peptidoglycan metabolic process"/>
    <property type="evidence" value="ECO:0007669"/>
    <property type="project" value="InterPro"/>
</dbReference>
<dbReference type="STRING" id="1192034.CAP_3625"/>
<organism evidence="3 4">
    <name type="scientific">Chondromyces apiculatus DSM 436</name>
    <dbReference type="NCBI Taxonomy" id="1192034"/>
    <lineage>
        <taxon>Bacteria</taxon>
        <taxon>Pseudomonadati</taxon>
        <taxon>Myxococcota</taxon>
        <taxon>Polyangia</taxon>
        <taxon>Polyangiales</taxon>
        <taxon>Polyangiaceae</taxon>
        <taxon>Chondromyces</taxon>
    </lineage>
</organism>
<dbReference type="PROSITE" id="PS00922">
    <property type="entry name" value="TRANSGLYCOSYLASE"/>
    <property type="match status" value="1"/>
</dbReference>
<keyword evidence="4" id="KW-1185">Reference proteome</keyword>
<dbReference type="PANTHER" id="PTHR37423:SF2">
    <property type="entry name" value="MEMBRANE-BOUND LYTIC MUREIN TRANSGLYCOSYLASE C"/>
    <property type="match status" value="1"/>
</dbReference>
<dbReference type="InterPro" id="IPR008258">
    <property type="entry name" value="Transglycosylase_SLT_dom_1"/>
</dbReference>
<name>A0A017T8D5_9BACT</name>
<dbReference type="PANTHER" id="PTHR37423">
    <property type="entry name" value="SOLUBLE LYTIC MUREIN TRANSGLYCOSYLASE-RELATED"/>
    <property type="match status" value="1"/>
</dbReference>
<dbReference type="GO" id="GO:0008933">
    <property type="term" value="F:peptidoglycan lytic transglycosylase activity"/>
    <property type="evidence" value="ECO:0007669"/>
    <property type="project" value="InterPro"/>
</dbReference>
<evidence type="ECO:0000256" key="1">
    <source>
        <dbReference type="ARBA" id="ARBA00007734"/>
    </source>
</evidence>